<dbReference type="Pfam" id="PF03544">
    <property type="entry name" value="TonB_C"/>
    <property type="match status" value="1"/>
</dbReference>
<dbReference type="GO" id="GO:0055085">
    <property type="term" value="P:transmembrane transport"/>
    <property type="evidence" value="ECO:0007669"/>
    <property type="project" value="InterPro"/>
</dbReference>
<proteinExistence type="inferred from homology"/>
<evidence type="ECO:0000256" key="8">
    <source>
        <dbReference type="ARBA" id="ARBA00022989"/>
    </source>
</evidence>
<evidence type="ECO:0000256" key="10">
    <source>
        <dbReference type="SAM" id="MobiDB-lite"/>
    </source>
</evidence>
<dbReference type="Gene3D" id="3.30.1150.10">
    <property type="match status" value="1"/>
</dbReference>
<dbReference type="PANTHER" id="PTHR33446">
    <property type="entry name" value="PROTEIN TONB-RELATED"/>
    <property type="match status" value="1"/>
</dbReference>
<evidence type="ECO:0000256" key="3">
    <source>
        <dbReference type="ARBA" id="ARBA00022448"/>
    </source>
</evidence>
<keyword evidence="9" id="KW-0472">Membrane</keyword>
<dbReference type="OrthoDB" id="14937at2"/>
<keyword evidence="4" id="KW-1003">Cell membrane</keyword>
<dbReference type="InterPro" id="IPR051045">
    <property type="entry name" value="TonB-dependent_transducer"/>
</dbReference>
<dbReference type="RefSeq" id="WP_132524911.1">
    <property type="nucleotide sequence ID" value="NZ_SMFV01000001.1"/>
</dbReference>
<dbReference type="NCBIfam" id="TIGR01352">
    <property type="entry name" value="tonB_Cterm"/>
    <property type="match status" value="1"/>
</dbReference>
<dbReference type="GO" id="GO:0098797">
    <property type="term" value="C:plasma membrane protein complex"/>
    <property type="evidence" value="ECO:0007669"/>
    <property type="project" value="TreeGrafter"/>
</dbReference>
<sequence>MRAPVRLLIALAVATLLEAGFFFISKSVIKPPKREVKRVIKISLLKPQRRTVTVKREVGQPVKRRTPPPPPQKSKPKLSSQKPAKQLPDKKKRVKKERKQKKPGGLKPLQGNLPLSYVEAVKSAIEENIFYPLEAIEKGEEGIVEVKFTLNRQGKVLSCKPVKGASRILMEATCIAIERAKFPPIPESVKNRTLSFQLEIEYNLKKAFGGA</sequence>
<evidence type="ECO:0000256" key="4">
    <source>
        <dbReference type="ARBA" id="ARBA00022475"/>
    </source>
</evidence>
<dbReference type="PANTHER" id="PTHR33446:SF2">
    <property type="entry name" value="PROTEIN TONB"/>
    <property type="match status" value="1"/>
</dbReference>
<evidence type="ECO:0000256" key="7">
    <source>
        <dbReference type="ARBA" id="ARBA00022927"/>
    </source>
</evidence>
<organism evidence="12 13">
    <name type="scientific">Phorcysia thermohydrogeniphila</name>
    <dbReference type="NCBI Taxonomy" id="936138"/>
    <lineage>
        <taxon>Bacteria</taxon>
        <taxon>Pseudomonadati</taxon>
        <taxon>Aquificota</taxon>
        <taxon>Aquificia</taxon>
        <taxon>Desulfurobacteriales</taxon>
        <taxon>Desulfurobacteriaceae</taxon>
        <taxon>Phorcysia</taxon>
    </lineage>
</organism>
<keyword evidence="8" id="KW-1133">Transmembrane helix</keyword>
<feature type="domain" description="TonB C-terminal" evidence="11">
    <location>
        <begin position="116"/>
        <end position="211"/>
    </location>
</feature>
<keyword evidence="7" id="KW-0653">Protein transport</keyword>
<evidence type="ECO:0000256" key="6">
    <source>
        <dbReference type="ARBA" id="ARBA00022692"/>
    </source>
</evidence>
<keyword evidence="3" id="KW-0813">Transport</keyword>
<protein>
    <submittedName>
        <fullName evidence="12">Protein TonB</fullName>
    </submittedName>
</protein>
<dbReference type="PROSITE" id="PS52015">
    <property type="entry name" value="TONB_CTD"/>
    <property type="match status" value="1"/>
</dbReference>
<evidence type="ECO:0000313" key="12">
    <source>
        <dbReference type="EMBL" id="TCK06404.1"/>
    </source>
</evidence>
<keyword evidence="6" id="KW-0812">Transmembrane</keyword>
<evidence type="ECO:0000256" key="2">
    <source>
        <dbReference type="ARBA" id="ARBA00006555"/>
    </source>
</evidence>
<dbReference type="EMBL" id="SMFV01000001">
    <property type="protein sequence ID" value="TCK06404.1"/>
    <property type="molecule type" value="Genomic_DNA"/>
</dbReference>
<evidence type="ECO:0000256" key="1">
    <source>
        <dbReference type="ARBA" id="ARBA00004383"/>
    </source>
</evidence>
<dbReference type="InterPro" id="IPR006260">
    <property type="entry name" value="TonB/TolA_C"/>
</dbReference>
<dbReference type="InterPro" id="IPR037682">
    <property type="entry name" value="TonB_C"/>
</dbReference>
<comment type="subcellular location">
    <subcellularLocation>
        <location evidence="1">Cell inner membrane</location>
        <topology evidence="1">Single-pass membrane protein</topology>
        <orientation evidence="1">Periplasmic side</orientation>
    </subcellularLocation>
</comment>
<comment type="caution">
    <text evidence="12">The sequence shown here is derived from an EMBL/GenBank/DDBJ whole genome shotgun (WGS) entry which is preliminary data.</text>
</comment>
<gene>
    <name evidence="12" type="ORF">CLV27_0205</name>
</gene>
<keyword evidence="13" id="KW-1185">Reference proteome</keyword>
<evidence type="ECO:0000259" key="11">
    <source>
        <dbReference type="PROSITE" id="PS52015"/>
    </source>
</evidence>
<feature type="compositionally biased region" description="Basic residues" evidence="10">
    <location>
        <begin position="90"/>
        <end position="104"/>
    </location>
</feature>
<keyword evidence="5" id="KW-0997">Cell inner membrane</keyword>
<feature type="compositionally biased region" description="Low complexity" evidence="10">
    <location>
        <begin position="77"/>
        <end position="86"/>
    </location>
</feature>
<dbReference type="SUPFAM" id="SSF74653">
    <property type="entry name" value="TolA/TonB C-terminal domain"/>
    <property type="match status" value="1"/>
</dbReference>
<dbReference type="GO" id="GO:0015031">
    <property type="term" value="P:protein transport"/>
    <property type="evidence" value="ECO:0007669"/>
    <property type="project" value="UniProtKB-KW"/>
</dbReference>
<evidence type="ECO:0000256" key="9">
    <source>
        <dbReference type="ARBA" id="ARBA00023136"/>
    </source>
</evidence>
<feature type="region of interest" description="Disordered" evidence="10">
    <location>
        <begin position="53"/>
        <end position="109"/>
    </location>
</feature>
<reference evidence="12 13" key="1">
    <citation type="submission" date="2019-03" db="EMBL/GenBank/DDBJ databases">
        <title>Genomic Encyclopedia of Archaeal and Bacterial Type Strains, Phase II (KMG-II): from individual species to whole genera.</title>
        <authorList>
            <person name="Goeker M."/>
        </authorList>
    </citation>
    <scope>NUCLEOTIDE SEQUENCE [LARGE SCALE GENOMIC DNA]</scope>
    <source>
        <strain evidence="12 13">DSM 24425</strain>
    </source>
</reference>
<dbReference type="GO" id="GO:0031992">
    <property type="term" value="F:energy transducer activity"/>
    <property type="evidence" value="ECO:0007669"/>
    <property type="project" value="TreeGrafter"/>
</dbReference>
<dbReference type="Proteomes" id="UP000295777">
    <property type="component" value="Unassembled WGS sequence"/>
</dbReference>
<accession>A0A4R1GE21</accession>
<comment type="similarity">
    <text evidence="2">Belongs to the TonB family.</text>
</comment>
<name>A0A4R1GE21_9BACT</name>
<evidence type="ECO:0000256" key="5">
    <source>
        <dbReference type="ARBA" id="ARBA00022519"/>
    </source>
</evidence>
<evidence type="ECO:0000313" key="13">
    <source>
        <dbReference type="Proteomes" id="UP000295777"/>
    </source>
</evidence>
<dbReference type="AlphaFoldDB" id="A0A4R1GE21"/>